<dbReference type="GO" id="GO:0000978">
    <property type="term" value="F:RNA polymerase II cis-regulatory region sequence-specific DNA binding"/>
    <property type="evidence" value="ECO:0007669"/>
    <property type="project" value="TreeGrafter"/>
</dbReference>
<feature type="domain" description="HSF-type DNA-binding" evidence="10">
    <location>
        <begin position="1"/>
        <end position="42"/>
    </location>
</feature>
<comment type="subunit">
    <text evidence="2">Homotrimer.</text>
</comment>
<dbReference type="InterPro" id="IPR036390">
    <property type="entry name" value="WH_DNA-bd_sf"/>
</dbReference>
<dbReference type="InterPro" id="IPR036388">
    <property type="entry name" value="WH-like_DNA-bd_sf"/>
</dbReference>
<feature type="non-terminal residue" evidence="11">
    <location>
        <position position="1"/>
    </location>
</feature>
<evidence type="ECO:0000256" key="3">
    <source>
        <dbReference type="ARBA" id="ARBA00022553"/>
    </source>
</evidence>
<evidence type="ECO:0000256" key="1">
    <source>
        <dbReference type="ARBA" id="ARBA00004123"/>
    </source>
</evidence>
<evidence type="ECO:0000256" key="2">
    <source>
        <dbReference type="ARBA" id="ARBA00011233"/>
    </source>
</evidence>
<keyword evidence="3" id="KW-0597">Phosphoprotein</keyword>
<keyword evidence="8" id="KW-0175">Coiled coil</keyword>
<dbReference type="InterPro" id="IPR000232">
    <property type="entry name" value="HSF_DNA-bd"/>
</dbReference>
<evidence type="ECO:0000256" key="5">
    <source>
        <dbReference type="ARBA" id="ARBA00023125"/>
    </source>
</evidence>
<comment type="subcellular location">
    <subcellularLocation>
        <location evidence="1">Nucleus</location>
    </subcellularLocation>
</comment>
<dbReference type="GO" id="GO:0005634">
    <property type="term" value="C:nucleus"/>
    <property type="evidence" value="ECO:0007669"/>
    <property type="project" value="UniProtKB-SubCell"/>
</dbReference>
<protein>
    <submittedName>
        <fullName evidence="11">Heat stress transcription factor A-5</fullName>
    </submittedName>
</protein>
<feature type="region of interest" description="Disordered" evidence="9">
    <location>
        <begin position="372"/>
        <end position="418"/>
    </location>
</feature>
<accession>A0A1D1XTI4</accession>
<evidence type="ECO:0000313" key="11">
    <source>
        <dbReference type="EMBL" id="JAT45694.1"/>
    </source>
</evidence>
<dbReference type="PANTHER" id="PTHR10015:SF377">
    <property type="entry name" value="HEAT STRESS TRANSCRIPTION FACTOR A-5"/>
    <property type="match status" value="1"/>
</dbReference>
<proteinExistence type="inferred from homology"/>
<evidence type="ECO:0000256" key="6">
    <source>
        <dbReference type="ARBA" id="ARBA00023242"/>
    </source>
</evidence>
<organism evidence="11">
    <name type="scientific">Anthurium amnicola</name>
    <dbReference type="NCBI Taxonomy" id="1678845"/>
    <lineage>
        <taxon>Eukaryota</taxon>
        <taxon>Viridiplantae</taxon>
        <taxon>Streptophyta</taxon>
        <taxon>Embryophyta</taxon>
        <taxon>Tracheophyta</taxon>
        <taxon>Spermatophyta</taxon>
        <taxon>Magnoliopsida</taxon>
        <taxon>Liliopsida</taxon>
        <taxon>Araceae</taxon>
        <taxon>Pothoideae</taxon>
        <taxon>Potheae</taxon>
        <taxon>Anthurium</taxon>
    </lineage>
</organism>
<feature type="compositionally biased region" description="Basic and acidic residues" evidence="9">
    <location>
        <begin position="310"/>
        <end position="323"/>
    </location>
</feature>
<feature type="region of interest" description="Disordered" evidence="9">
    <location>
        <begin position="299"/>
        <end position="345"/>
    </location>
</feature>
<dbReference type="GO" id="GO:0034605">
    <property type="term" value="P:cellular response to heat"/>
    <property type="evidence" value="ECO:0007669"/>
    <property type="project" value="TreeGrafter"/>
</dbReference>
<dbReference type="GO" id="GO:0006357">
    <property type="term" value="P:regulation of transcription by RNA polymerase II"/>
    <property type="evidence" value="ECO:0007669"/>
    <property type="project" value="TreeGrafter"/>
</dbReference>
<sequence length="418" mass="46905">FSSFIRQLNTYGFRKIDPERWEFQNEDFLQGQKDLLKNIHRRKPIYSHSQTPGSADSERVSLGEEIERLTTEKTALQANLSRFKQQQSRTKLQLEDLDRRVQDMERRQHNMKSFLARAVRNPVFVEHLVQMVGAVPVDLFEAHKKRRLPGDGEGAAEISLEIPDNSFHDNHSSSLKPDVCRLFDQDFSSKLKLELCPAISDSNLLSPSTQGSNEDGFSTPRRQVEGGGHMRPECPSILPEAMELSDTGTSCCPRKNNSFPWQVRNPEEGDNYISCHLNLTLASSPLQFESSFSSAGIQTSASHETCNTVEPRESNSSKEDDFARVSGKTQSVPVDGNANASPLLEANPSISQAPAVAAAVRGNDKFWEQFLTERPGCSDTEEPSSGLRTNSLAEQQEQKKPEAENLWRSRKDIEQLTL</sequence>
<keyword evidence="5" id="KW-0238">DNA-binding</keyword>
<reference evidence="11" key="1">
    <citation type="submission" date="2015-07" db="EMBL/GenBank/DDBJ databases">
        <title>Transcriptome Assembly of Anthurium amnicola.</title>
        <authorList>
            <person name="Suzuki J."/>
        </authorList>
    </citation>
    <scope>NUCLEOTIDE SEQUENCE</scope>
</reference>
<evidence type="ECO:0000259" key="10">
    <source>
        <dbReference type="SMART" id="SM00415"/>
    </source>
</evidence>
<feature type="coiled-coil region" evidence="8">
    <location>
        <begin position="59"/>
        <end position="107"/>
    </location>
</feature>
<keyword evidence="4" id="KW-0346">Stress response</keyword>
<dbReference type="GO" id="GO:0003700">
    <property type="term" value="F:DNA-binding transcription factor activity"/>
    <property type="evidence" value="ECO:0007669"/>
    <property type="project" value="InterPro"/>
</dbReference>
<dbReference type="SUPFAM" id="SSF46785">
    <property type="entry name" value="Winged helix' DNA-binding domain"/>
    <property type="match status" value="1"/>
</dbReference>
<keyword evidence="6" id="KW-0539">Nucleus</keyword>
<dbReference type="SMART" id="SM00415">
    <property type="entry name" value="HSF"/>
    <property type="match status" value="1"/>
</dbReference>
<evidence type="ECO:0000256" key="8">
    <source>
        <dbReference type="SAM" id="Coils"/>
    </source>
</evidence>
<dbReference type="EMBL" id="GDJX01022242">
    <property type="protein sequence ID" value="JAT45694.1"/>
    <property type="molecule type" value="Transcribed_RNA"/>
</dbReference>
<feature type="compositionally biased region" description="Polar residues" evidence="9">
    <location>
        <begin position="299"/>
        <end position="308"/>
    </location>
</feature>
<name>A0A1D1XTI4_9ARAE</name>
<feature type="compositionally biased region" description="Polar residues" evidence="9">
    <location>
        <begin position="204"/>
        <end position="216"/>
    </location>
</feature>
<dbReference type="Gene3D" id="1.10.10.10">
    <property type="entry name" value="Winged helix-like DNA-binding domain superfamily/Winged helix DNA-binding domain"/>
    <property type="match status" value="1"/>
</dbReference>
<gene>
    <name evidence="11" type="primary">HSFA5_1</name>
    <name evidence="11" type="ORF">g.22162</name>
</gene>
<comment type="similarity">
    <text evidence="7">Belongs to the HSF family.</text>
</comment>
<feature type="compositionally biased region" description="Basic and acidic residues" evidence="9">
    <location>
        <begin position="396"/>
        <end position="418"/>
    </location>
</feature>
<dbReference type="Pfam" id="PF00447">
    <property type="entry name" value="HSF_DNA-bind"/>
    <property type="match status" value="1"/>
</dbReference>
<feature type="region of interest" description="Disordered" evidence="9">
    <location>
        <begin position="204"/>
        <end position="230"/>
    </location>
</feature>
<evidence type="ECO:0000256" key="4">
    <source>
        <dbReference type="ARBA" id="ARBA00023016"/>
    </source>
</evidence>
<evidence type="ECO:0000256" key="9">
    <source>
        <dbReference type="SAM" id="MobiDB-lite"/>
    </source>
</evidence>
<dbReference type="AlphaFoldDB" id="A0A1D1XTI4"/>
<dbReference type="PANTHER" id="PTHR10015">
    <property type="entry name" value="HEAT SHOCK TRANSCRIPTION FACTOR"/>
    <property type="match status" value="1"/>
</dbReference>
<evidence type="ECO:0000256" key="7">
    <source>
        <dbReference type="RuleBase" id="RU004020"/>
    </source>
</evidence>